<evidence type="ECO:0000259" key="18">
    <source>
        <dbReference type="PROSITE" id="PS50814"/>
    </source>
</evidence>
<dbReference type="PANTHER" id="PTHR24416">
    <property type="entry name" value="TYROSINE-PROTEIN KINASE RECEPTOR"/>
    <property type="match status" value="1"/>
</dbReference>
<keyword evidence="20" id="KW-1185">Reference proteome</keyword>
<evidence type="ECO:0000256" key="6">
    <source>
        <dbReference type="ARBA" id="ARBA00022777"/>
    </source>
</evidence>
<comment type="catalytic activity">
    <reaction evidence="13">
        <text>L-tyrosyl-[protein] + ATP = O-phospho-L-tyrosyl-[protein] + ADP + H(+)</text>
        <dbReference type="Rhea" id="RHEA:10596"/>
        <dbReference type="Rhea" id="RHEA-COMP:10136"/>
        <dbReference type="Rhea" id="RHEA-COMP:20101"/>
        <dbReference type="ChEBI" id="CHEBI:15378"/>
        <dbReference type="ChEBI" id="CHEBI:30616"/>
        <dbReference type="ChEBI" id="CHEBI:46858"/>
        <dbReference type="ChEBI" id="CHEBI:61978"/>
        <dbReference type="ChEBI" id="CHEBI:456216"/>
        <dbReference type="EC" id="2.7.10.1"/>
    </reaction>
</comment>
<keyword evidence="8 15" id="KW-1133">Transmembrane helix</keyword>
<name>A0AAN9FW82_HALRR</name>
<dbReference type="InterPro" id="IPR008266">
    <property type="entry name" value="Tyr_kinase_AS"/>
</dbReference>
<dbReference type="GO" id="GO:0007409">
    <property type="term" value="P:axonogenesis"/>
    <property type="evidence" value="ECO:0007669"/>
    <property type="project" value="TreeGrafter"/>
</dbReference>
<evidence type="ECO:0000256" key="14">
    <source>
        <dbReference type="SAM" id="MobiDB-lite"/>
    </source>
</evidence>
<comment type="subcellular location">
    <subcellularLocation>
        <location evidence="1">Cell membrane</location>
        <topology evidence="1">Single-pass membrane protein</topology>
    </subcellularLocation>
</comment>
<dbReference type="GO" id="GO:0043235">
    <property type="term" value="C:receptor complex"/>
    <property type="evidence" value="ECO:0007669"/>
    <property type="project" value="TreeGrafter"/>
</dbReference>
<dbReference type="InterPro" id="IPR038677">
    <property type="entry name" value="WIF_sf"/>
</dbReference>
<keyword evidence="7" id="KW-0067">ATP-binding</keyword>
<keyword evidence="12" id="KW-0325">Glycoprotein</keyword>
<dbReference type="InterPro" id="IPR001245">
    <property type="entry name" value="Ser-Thr/Tyr_kinase_cat_dom"/>
</dbReference>
<dbReference type="Pfam" id="PF07714">
    <property type="entry name" value="PK_Tyr_Ser-Thr"/>
    <property type="match status" value="1"/>
</dbReference>
<evidence type="ECO:0000256" key="9">
    <source>
        <dbReference type="ARBA" id="ARBA00023136"/>
    </source>
</evidence>
<keyword evidence="9 15" id="KW-0472">Membrane</keyword>
<dbReference type="SUPFAM" id="SSF56112">
    <property type="entry name" value="Protein kinase-like (PK-like)"/>
    <property type="match status" value="1"/>
</dbReference>
<keyword evidence="6" id="KW-0418">Kinase</keyword>
<dbReference type="AlphaFoldDB" id="A0AAN9FW82"/>
<dbReference type="Gene3D" id="3.30.200.20">
    <property type="entry name" value="Phosphorylase Kinase, domain 1"/>
    <property type="match status" value="1"/>
</dbReference>
<dbReference type="GO" id="GO:0005524">
    <property type="term" value="F:ATP binding"/>
    <property type="evidence" value="ECO:0007669"/>
    <property type="project" value="UniProtKB-KW"/>
</dbReference>
<evidence type="ECO:0008006" key="21">
    <source>
        <dbReference type="Google" id="ProtNLM"/>
    </source>
</evidence>
<evidence type="ECO:0000256" key="8">
    <source>
        <dbReference type="ARBA" id="ARBA00022989"/>
    </source>
</evidence>
<evidence type="ECO:0000256" key="5">
    <source>
        <dbReference type="ARBA" id="ARBA00022741"/>
    </source>
</evidence>
<dbReference type="EMBL" id="JAXCGZ010000193">
    <property type="protein sequence ID" value="KAK7086435.1"/>
    <property type="molecule type" value="Genomic_DNA"/>
</dbReference>
<evidence type="ECO:0000256" key="11">
    <source>
        <dbReference type="ARBA" id="ARBA00023170"/>
    </source>
</evidence>
<sequence length="571" mass="63111">MWLYGLFIVITMVRISLSKLDLFVDSQDVKKLLGVSSQLWYVHNGTVNKYALGYVVVVPPQVETLTFRWQALEGWTMPYNLSVHVGNREALAAPVLNISEQGLVPTRLSTWSLRLTCTGKLTTQVDVSITLEVPMTTSLSDLTTLTVLRKKICLRDSEVGADGVSVEVVEARHSTTVVYITLGCLAVFLTVVAALATFNHIRNNKSRPNIGRRGVGNRSEGRAVSTRSTQNVPNNQRGGAEATGGKNSQSSLSELRRSPQPTNTTTATTTTTTGSPEPQYTDPRQGDVPAKLAGLSVSQDTLQLLEVEQEGTFGIVYHAFYHPPDQPHPTDVTVKTVTESSSEVQRTVLLSEGTMLAGLVHDQLLRVIGAVVTPPESPPCIIFPRASQGNLKRFLQGCHTLVTREVVSVGVQVLQALAYLHSRLLLHKDVATRNCVVDDNLSIRLTDCALARDLYPGDYHCLGDNENRPVKWLALESLTHKVFTPASDVWSWGVLLWEVMTLGQQPYAEIDPFEISSVLRQGVRLAQPINCPDELFKAMTFCWTTAPRERPTVDELILYLTNFQQHLDRYV</sequence>
<dbReference type="GO" id="GO:0007169">
    <property type="term" value="P:cell surface receptor protein tyrosine kinase signaling pathway"/>
    <property type="evidence" value="ECO:0007669"/>
    <property type="project" value="TreeGrafter"/>
</dbReference>
<dbReference type="GO" id="GO:0010976">
    <property type="term" value="P:positive regulation of neuron projection development"/>
    <property type="evidence" value="ECO:0007669"/>
    <property type="project" value="TreeGrafter"/>
</dbReference>
<keyword evidence="11" id="KW-0675">Receptor</keyword>
<feature type="domain" description="WIF" evidence="18">
    <location>
        <begin position="22"/>
        <end position="153"/>
    </location>
</feature>
<dbReference type="GO" id="GO:0050793">
    <property type="term" value="P:regulation of developmental process"/>
    <property type="evidence" value="ECO:0007669"/>
    <property type="project" value="UniProtKB-ARBA"/>
</dbReference>
<dbReference type="InterPro" id="IPR011009">
    <property type="entry name" value="Kinase-like_dom_sf"/>
</dbReference>
<feature type="compositionally biased region" description="Polar residues" evidence="14">
    <location>
        <begin position="225"/>
        <end position="237"/>
    </location>
</feature>
<dbReference type="GO" id="GO:0004714">
    <property type="term" value="F:transmembrane receptor protein tyrosine kinase activity"/>
    <property type="evidence" value="ECO:0007669"/>
    <property type="project" value="UniProtKB-EC"/>
</dbReference>
<feature type="transmembrane region" description="Helical" evidence="15">
    <location>
        <begin position="177"/>
        <end position="198"/>
    </location>
</feature>
<evidence type="ECO:0000256" key="13">
    <source>
        <dbReference type="ARBA" id="ARBA00051243"/>
    </source>
</evidence>
<comment type="caution">
    <text evidence="19">The sequence shown here is derived from an EMBL/GenBank/DDBJ whole genome shotgun (WGS) entry which is preliminary data.</text>
</comment>
<dbReference type="GO" id="GO:0051897">
    <property type="term" value="P:positive regulation of phosphatidylinositol 3-kinase/protein kinase B signal transduction"/>
    <property type="evidence" value="ECO:0007669"/>
    <property type="project" value="TreeGrafter"/>
</dbReference>
<keyword evidence="2" id="KW-0808">Transferase</keyword>
<feature type="compositionally biased region" description="Low complexity" evidence="14">
    <location>
        <begin position="262"/>
        <end position="273"/>
    </location>
</feature>
<evidence type="ECO:0000256" key="3">
    <source>
        <dbReference type="ARBA" id="ARBA00022692"/>
    </source>
</evidence>
<evidence type="ECO:0000256" key="15">
    <source>
        <dbReference type="SAM" id="Phobius"/>
    </source>
</evidence>
<keyword evidence="4 16" id="KW-0732">Signal</keyword>
<dbReference type="FunFam" id="1.10.510.10:FF:001512">
    <property type="entry name" value="Receptor tyrosine-protein kinase erbB-2"/>
    <property type="match status" value="1"/>
</dbReference>
<dbReference type="SMART" id="SM00469">
    <property type="entry name" value="WIF"/>
    <property type="match status" value="1"/>
</dbReference>
<feature type="signal peptide" evidence="16">
    <location>
        <begin position="1"/>
        <end position="18"/>
    </location>
</feature>
<evidence type="ECO:0000256" key="7">
    <source>
        <dbReference type="ARBA" id="ARBA00022840"/>
    </source>
</evidence>
<feature type="chain" id="PRO_5042991077" description="Tyrosine-protein kinase Dnt" evidence="16">
    <location>
        <begin position="19"/>
        <end position="571"/>
    </location>
</feature>
<dbReference type="Gene3D" id="2.60.40.2170">
    <property type="entry name" value="Wnt, WIF domain"/>
    <property type="match status" value="1"/>
</dbReference>
<feature type="domain" description="Protein kinase" evidence="17">
    <location>
        <begin position="302"/>
        <end position="567"/>
    </location>
</feature>
<evidence type="ECO:0000256" key="12">
    <source>
        <dbReference type="ARBA" id="ARBA00023180"/>
    </source>
</evidence>
<protein>
    <recommendedName>
        <fullName evidence="21">Tyrosine-protein kinase Dnt</fullName>
    </recommendedName>
</protein>
<evidence type="ECO:0000256" key="1">
    <source>
        <dbReference type="ARBA" id="ARBA00004162"/>
    </source>
</evidence>
<dbReference type="Proteomes" id="UP001381693">
    <property type="component" value="Unassembled WGS sequence"/>
</dbReference>
<dbReference type="InterPro" id="IPR000719">
    <property type="entry name" value="Prot_kinase_dom"/>
</dbReference>
<accession>A0AAN9FW82</accession>
<dbReference type="PROSITE" id="PS00109">
    <property type="entry name" value="PROTEIN_KINASE_TYR"/>
    <property type="match status" value="1"/>
</dbReference>
<keyword evidence="10" id="KW-0829">Tyrosine-protein kinase</keyword>
<keyword evidence="3 15" id="KW-0812">Transmembrane</keyword>
<evidence type="ECO:0000313" key="19">
    <source>
        <dbReference type="EMBL" id="KAK7086435.1"/>
    </source>
</evidence>
<dbReference type="PANTHER" id="PTHR24416:SF349">
    <property type="entry name" value="TYROSINE-PROTEIN KINASE RYK"/>
    <property type="match status" value="1"/>
</dbReference>
<proteinExistence type="predicted"/>
<dbReference type="PROSITE" id="PS50011">
    <property type="entry name" value="PROTEIN_KINASE_DOM"/>
    <property type="match status" value="1"/>
</dbReference>
<gene>
    <name evidence="19" type="ORF">SK128_011940</name>
</gene>
<reference evidence="19 20" key="1">
    <citation type="submission" date="2023-11" db="EMBL/GenBank/DDBJ databases">
        <title>Halocaridina rubra genome assembly.</title>
        <authorList>
            <person name="Smith C."/>
        </authorList>
    </citation>
    <scope>NUCLEOTIDE SEQUENCE [LARGE SCALE GENOMIC DNA]</scope>
    <source>
        <strain evidence="19">EP-1</strain>
        <tissue evidence="19">Whole</tissue>
    </source>
</reference>
<evidence type="ECO:0000256" key="16">
    <source>
        <dbReference type="SAM" id="SignalP"/>
    </source>
</evidence>
<evidence type="ECO:0000256" key="10">
    <source>
        <dbReference type="ARBA" id="ARBA00023137"/>
    </source>
</evidence>
<keyword evidence="5" id="KW-0547">Nucleotide-binding</keyword>
<dbReference type="PRINTS" id="PR00109">
    <property type="entry name" value="TYRKINASE"/>
</dbReference>
<dbReference type="InterPro" id="IPR050122">
    <property type="entry name" value="RTK"/>
</dbReference>
<dbReference type="Gene3D" id="1.10.510.10">
    <property type="entry name" value="Transferase(Phosphotransferase) domain 1"/>
    <property type="match status" value="1"/>
</dbReference>
<dbReference type="PROSITE" id="PS50814">
    <property type="entry name" value="WIF"/>
    <property type="match status" value="1"/>
</dbReference>
<evidence type="ECO:0000256" key="4">
    <source>
        <dbReference type="ARBA" id="ARBA00022729"/>
    </source>
</evidence>
<evidence type="ECO:0000256" key="2">
    <source>
        <dbReference type="ARBA" id="ARBA00022679"/>
    </source>
</evidence>
<dbReference type="Pfam" id="PF02019">
    <property type="entry name" value="WIF"/>
    <property type="match status" value="1"/>
</dbReference>
<organism evidence="19 20">
    <name type="scientific">Halocaridina rubra</name>
    <name type="common">Hawaiian red shrimp</name>
    <dbReference type="NCBI Taxonomy" id="373956"/>
    <lineage>
        <taxon>Eukaryota</taxon>
        <taxon>Metazoa</taxon>
        <taxon>Ecdysozoa</taxon>
        <taxon>Arthropoda</taxon>
        <taxon>Crustacea</taxon>
        <taxon>Multicrustacea</taxon>
        <taxon>Malacostraca</taxon>
        <taxon>Eumalacostraca</taxon>
        <taxon>Eucarida</taxon>
        <taxon>Decapoda</taxon>
        <taxon>Pleocyemata</taxon>
        <taxon>Caridea</taxon>
        <taxon>Atyoidea</taxon>
        <taxon>Atyidae</taxon>
        <taxon>Halocaridina</taxon>
    </lineage>
</organism>
<evidence type="ECO:0000313" key="20">
    <source>
        <dbReference type="Proteomes" id="UP001381693"/>
    </source>
</evidence>
<dbReference type="GO" id="GO:0005886">
    <property type="term" value="C:plasma membrane"/>
    <property type="evidence" value="ECO:0007669"/>
    <property type="project" value="UniProtKB-SubCell"/>
</dbReference>
<dbReference type="InterPro" id="IPR003306">
    <property type="entry name" value="WIF"/>
</dbReference>
<evidence type="ECO:0000259" key="17">
    <source>
        <dbReference type="PROSITE" id="PS50011"/>
    </source>
</evidence>
<feature type="region of interest" description="Disordered" evidence="14">
    <location>
        <begin position="204"/>
        <end position="289"/>
    </location>
</feature>